<gene>
    <name evidence="1" type="ORF">ACFFUA_04805</name>
</gene>
<keyword evidence="2" id="KW-1185">Reference proteome</keyword>
<reference evidence="1 2" key="1">
    <citation type="submission" date="2024-09" db="EMBL/GenBank/DDBJ databases">
        <authorList>
            <person name="Sun Q."/>
            <person name="Mori K."/>
        </authorList>
    </citation>
    <scope>NUCLEOTIDE SEQUENCE [LARGE SCALE GENOMIC DNA]</scope>
    <source>
        <strain evidence="1 2">JCM 9767</strain>
    </source>
</reference>
<dbReference type="Proteomes" id="UP001589753">
    <property type="component" value="Unassembled WGS sequence"/>
</dbReference>
<sequence length="399" mass="42386">MAMLLPAAVRRRQVFQRSGRAKEHRVVHGGFGGVLDASHDLVAPEEIRTVRRQHALLHVEVFDPQPHGELVAARPGPDAEDDRGLEIVEALCLRWGRRPDADRGGSVTWACLPVPGAELAQHDRGADPEQSCEAGNLPRPVATMPVHPAPVPFEGDLVPPSLTSPPTLYESWEVLADGLHVQRLALHLPQLHEQLTVQTAGTGITVAAVVARPAEAPTAQTLALIDAAGLSAWVDLPAEHGRSDAAVSPLASAAEDVHALLLPGVTDDALRGAVRVVAAASAWWVGAFAAIRHLGVHHSSLTPVKDTVGSDTLHEAVRVVALGTAQRVLAQQLRHDASEEAVRLAYCRAVTEGIVIEPTLPALLEKLGELRLVDLVTTSIPWRGRFAKYAGGTGAGEVE</sequence>
<comment type="caution">
    <text evidence="1">The sequence shown here is derived from an EMBL/GenBank/DDBJ whole genome shotgun (WGS) entry which is preliminary data.</text>
</comment>
<proteinExistence type="predicted"/>
<dbReference type="RefSeq" id="WP_158717674.1">
    <property type="nucleotide sequence ID" value="NZ_JBHMDI010000007.1"/>
</dbReference>
<evidence type="ECO:0000313" key="1">
    <source>
        <dbReference type="EMBL" id="MFB9346790.1"/>
    </source>
</evidence>
<evidence type="ECO:0000313" key="2">
    <source>
        <dbReference type="Proteomes" id="UP001589753"/>
    </source>
</evidence>
<dbReference type="EMBL" id="JBHMDI010000007">
    <property type="protein sequence ID" value="MFB9346790.1"/>
    <property type="molecule type" value="Genomic_DNA"/>
</dbReference>
<protein>
    <submittedName>
        <fullName evidence="1">Uncharacterized protein</fullName>
    </submittedName>
</protein>
<organism evidence="1 2">
    <name type="scientific">Streptomyces heliomycini</name>
    <dbReference type="NCBI Taxonomy" id="284032"/>
    <lineage>
        <taxon>Bacteria</taxon>
        <taxon>Bacillati</taxon>
        <taxon>Actinomycetota</taxon>
        <taxon>Actinomycetes</taxon>
        <taxon>Kitasatosporales</taxon>
        <taxon>Streptomycetaceae</taxon>
        <taxon>Streptomyces</taxon>
    </lineage>
</organism>
<name>A0ABV5L3M4_9ACTN</name>
<accession>A0ABV5L3M4</accession>